<dbReference type="FunFam" id="1.20.140.40:FF:000001">
    <property type="entry name" value="Pectinesterase"/>
    <property type="match status" value="1"/>
</dbReference>
<evidence type="ECO:0000259" key="11">
    <source>
        <dbReference type="SMART" id="SM00856"/>
    </source>
</evidence>
<dbReference type="FunFam" id="2.160.20.10:FF:000029">
    <property type="entry name" value="Pectinesterase 4"/>
    <property type="match status" value="1"/>
</dbReference>
<dbReference type="GO" id="GO:0045490">
    <property type="term" value="P:pectin catabolic process"/>
    <property type="evidence" value="ECO:0007669"/>
    <property type="project" value="UniProtKB-UniRule"/>
</dbReference>
<evidence type="ECO:0000256" key="9">
    <source>
        <dbReference type="SAM" id="MobiDB-lite"/>
    </source>
</evidence>
<keyword evidence="5 8" id="KW-0378">Hydrolase</keyword>
<keyword evidence="13" id="KW-1185">Reference proteome</keyword>
<evidence type="ECO:0000256" key="4">
    <source>
        <dbReference type="ARBA" id="ARBA00022512"/>
    </source>
</evidence>
<reference evidence="12 13" key="1">
    <citation type="submission" date="2020-08" db="EMBL/GenBank/DDBJ databases">
        <title>Plant Genome Project.</title>
        <authorList>
            <person name="Zhang R.-G."/>
        </authorList>
    </citation>
    <scope>NUCLEOTIDE SEQUENCE [LARGE SCALE GENOMIC DNA]</scope>
    <source>
        <tissue evidence="12">Rhizome</tissue>
    </source>
</reference>
<evidence type="ECO:0000256" key="2">
    <source>
        <dbReference type="ARBA" id="ARBA00005184"/>
    </source>
</evidence>
<evidence type="ECO:0000256" key="5">
    <source>
        <dbReference type="ARBA" id="ARBA00022801"/>
    </source>
</evidence>
<comment type="pathway">
    <text evidence="2 8">Glycan metabolism; pectin degradation; 2-dehydro-3-deoxy-D-gluconate from pectin: step 1/5.</text>
</comment>
<keyword evidence="4" id="KW-0134">Cell wall</keyword>
<dbReference type="EMBL" id="JACMSC010000020">
    <property type="protein sequence ID" value="KAG6472432.1"/>
    <property type="molecule type" value="Genomic_DNA"/>
</dbReference>
<comment type="subcellular location">
    <subcellularLocation>
        <location evidence="1">Secreted</location>
        <location evidence="1">Cell wall</location>
    </subcellularLocation>
</comment>
<gene>
    <name evidence="12" type="ORF">ZIOFF_069895</name>
</gene>
<dbReference type="InterPro" id="IPR033131">
    <property type="entry name" value="Pectinesterase_Asp_AS"/>
</dbReference>
<comment type="catalytic activity">
    <reaction evidence="8">
        <text>[(1-&gt;4)-alpha-D-galacturonosyl methyl ester](n) + n H2O = [(1-&gt;4)-alpha-D-galacturonosyl](n) + n methanol + n H(+)</text>
        <dbReference type="Rhea" id="RHEA:22380"/>
        <dbReference type="Rhea" id="RHEA-COMP:14570"/>
        <dbReference type="Rhea" id="RHEA-COMP:14573"/>
        <dbReference type="ChEBI" id="CHEBI:15377"/>
        <dbReference type="ChEBI" id="CHEBI:15378"/>
        <dbReference type="ChEBI" id="CHEBI:17790"/>
        <dbReference type="ChEBI" id="CHEBI:140522"/>
        <dbReference type="ChEBI" id="CHEBI:140523"/>
        <dbReference type="EC" id="3.1.1.11"/>
    </reaction>
</comment>
<evidence type="ECO:0000256" key="1">
    <source>
        <dbReference type="ARBA" id="ARBA00004191"/>
    </source>
</evidence>
<feature type="region of interest" description="Disordered" evidence="9">
    <location>
        <begin position="53"/>
        <end position="75"/>
    </location>
</feature>
<accession>A0A8J5ED60</accession>
<proteinExistence type="predicted"/>
<dbReference type="SMART" id="SM00856">
    <property type="entry name" value="PMEI"/>
    <property type="match status" value="1"/>
</dbReference>
<feature type="transmembrane region" description="Helical" evidence="10">
    <location>
        <begin position="25"/>
        <end position="48"/>
    </location>
</feature>
<dbReference type="Proteomes" id="UP000734854">
    <property type="component" value="Unassembled WGS sequence"/>
</dbReference>
<dbReference type="UniPathway" id="UPA00545">
    <property type="reaction ID" value="UER00823"/>
</dbReference>
<sequence>MSAFQDFSYLSERRRAERAQQRKRMIIAASTASVFLVVAVCAVIAVVYNPKPTESTHNSSAKSTTETFSPKSDSGSLIKDFQTNSAIKVICSPTDYRATCESTMKGATNSSSTPKDLVRAAVATIVDEVDKAFKKSDVIGTADPAVKSAVELCQKLHKYALKELANTLDTIDANHLNQLPNKVHELKNWLSATSTYQETCIDGFPDGEQKNKMKTELKTSKQLTSNALAIVGSLSSFLSLISKGGRRLLSEPPVEKPEVVREDGLPNWVDDDDRRFLLGRATKQMTPNVTVAKDGSMDFKTISEALAKMPTTVNGRYVIYVKEGVYEEQVVVDMNMINVTMYGDGSRKTVITGSKNFVDGTKTFETATFGEFSIVITDYLVNINSECNCAIGDGFIAMAIGFQNTAGAVKHQAVALRVQSDRAIFLNCRMEAYQDTLYAHTHRQFYRGCLILGTVDFIFGNAAAIFQNCILSVRRPLDNQQNIVLAQGRTDSHEATGFVIHNCRFTAEPELASGGKIPSYLGRPWKEFSHTVVMESEIGDFINPDGYMPWDGDFALKTLSYAEYGNKGAGADTSKRVKWLGFKVINRNEAVPYTPTTFIQGDDWIPKTGTPVRLGLFD</sequence>
<dbReference type="CDD" id="cd15798">
    <property type="entry name" value="PMEI-like_3"/>
    <property type="match status" value="1"/>
</dbReference>
<dbReference type="GO" id="GO:0042545">
    <property type="term" value="P:cell wall modification"/>
    <property type="evidence" value="ECO:0007669"/>
    <property type="project" value="UniProtKB-UniRule"/>
</dbReference>
<dbReference type="Pfam" id="PF01095">
    <property type="entry name" value="Pectinesterase"/>
    <property type="match status" value="1"/>
</dbReference>
<keyword evidence="10" id="KW-0472">Membrane</keyword>
<evidence type="ECO:0000256" key="10">
    <source>
        <dbReference type="SAM" id="Phobius"/>
    </source>
</evidence>
<organism evidence="12 13">
    <name type="scientific">Zingiber officinale</name>
    <name type="common">Ginger</name>
    <name type="synonym">Amomum zingiber</name>
    <dbReference type="NCBI Taxonomy" id="94328"/>
    <lineage>
        <taxon>Eukaryota</taxon>
        <taxon>Viridiplantae</taxon>
        <taxon>Streptophyta</taxon>
        <taxon>Embryophyta</taxon>
        <taxon>Tracheophyta</taxon>
        <taxon>Spermatophyta</taxon>
        <taxon>Magnoliopsida</taxon>
        <taxon>Liliopsida</taxon>
        <taxon>Zingiberales</taxon>
        <taxon>Zingiberaceae</taxon>
        <taxon>Zingiber</taxon>
    </lineage>
</organism>
<dbReference type="EC" id="3.1.1.11" evidence="3 8"/>
<feature type="active site" evidence="7">
    <location>
        <position position="456"/>
    </location>
</feature>
<dbReference type="InterPro" id="IPR006501">
    <property type="entry name" value="Pectinesterase_inhib_dom"/>
</dbReference>
<evidence type="ECO:0000256" key="8">
    <source>
        <dbReference type="RuleBase" id="RU000589"/>
    </source>
</evidence>
<dbReference type="PANTHER" id="PTHR31707">
    <property type="entry name" value="PECTINESTERASE"/>
    <property type="match status" value="1"/>
</dbReference>
<dbReference type="Pfam" id="PF04043">
    <property type="entry name" value="PMEI"/>
    <property type="match status" value="1"/>
</dbReference>
<evidence type="ECO:0000256" key="3">
    <source>
        <dbReference type="ARBA" id="ARBA00013229"/>
    </source>
</evidence>
<dbReference type="GO" id="GO:0004857">
    <property type="term" value="F:enzyme inhibitor activity"/>
    <property type="evidence" value="ECO:0007669"/>
    <property type="project" value="InterPro"/>
</dbReference>
<evidence type="ECO:0000256" key="6">
    <source>
        <dbReference type="ARBA" id="ARBA00023085"/>
    </source>
</evidence>
<evidence type="ECO:0000256" key="7">
    <source>
        <dbReference type="PROSITE-ProRule" id="PRU10040"/>
    </source>
</evidence>
<dbReference type="GO" id="GO:0030599">
    <property type="term" value="F:pectinesterase activity"/>
    <property type="evidence" value="ECO:0007669"/>
    <property type="project" value="UniProtKB-UniRule"/>
</dbReference>
<keyword evidence="6 8" id="KW-0063">Aspartyl esterase</keyword>
<keyword evidence="4" id="KW-0964">Secreted</keyword>
<feature type="domain" description="Pectinesterase inhibitor" evidence="11">
    <location>
        <begin position="82"/>
        <end position="230"/>
    </location>
</feature>
<evidence type="ECO:0000313" key="13">
    <source>
        <dbReference type="Proteomes" id="UP000734854"/>
    </source>
</evidence>
<protein>
    <recommendedName>
        <fullName evidence="3 8">Pectinesterase</fullName>
        <ecNumber evidence="3 8">3.1.1.11</ecNumber>
    </recommendedName>
</protein>
<dbReference type="InterPro" id="IPR000070">
    <property type="entry name" value="Pectinesterase_cat"/>
</dbReference>
<name>A0A8J5ED60_ZINOF</name>
<comment type="caution">
    <text evidence="12">The sequence shown here is derived from an EMBL/GenBank/DDBJ whole genome shotgun (WGS) entry which is preliminary data.</text>
</comment>
<keyword evidence="10" id="KW-0812">Transmembrane</keyword>
<dbReference type="AlphaFoldDB" id="A0A8J5ED60"/>
<keyword evidence="10" id="KW-1133">Transmembrane helix</keyword>
<dbReference type="PROSITE" id="PS00503">
    <property type="entry name" value="PECTINESTERASE_2"/>
    <property type="match status" value="1"/>
</dbReference>
<evidence type="ECO:0000313" key="12">
    <source>
        <dbReference type="EMBL" id="KAG6472432.1"/>
    </source>
</evidence>
<dbReference type="OrthoDB" id="2019149at2759"/>
<dbReference type="NCBIfam" id="TIGR01614">
    <property type="entry name" value="PME_inhib"/>
    <property type="match status" value="1"/>
</dbReference>